<feature type="region of interest" description="Disordered" evidence="1">
    <location>
        <begin position="100"/>
        <end position="122"/>
    </location>
</feature>
<dbReference type="RefSeq" id="WP_100901748.1">
    <property type="nucleotide sequence ID" value="NZ_CAWNNC010000001.1"/>
</dbReference>
<dbReference type="KEGG" id="nfl:COO91_07353"/>
<dbReference type="Proteomes" id="UP000232003">
    <property type="component" value="Chromosome"/>
</dbReference>
<proteinExistence type="predicted"/>
<accession>A0A2K8T2Q9</accession>
<dbReference type="Pfam" id="PF08872">
    <property type="entry name" value="KGK"/>
    <property type="match status" value="1"/>
</dbReference>
<keyword evidence="3" id="KW-1185">Reference proteome</keyword>
<organism evidence="2 3">
    <name type="scientific">Nostoc flagelliforme CCNUN1</name>
    <dbReference type="NCBI Taxonomy" id="2038116"/>
    <lineage>
        <taxon>Bacteria</taxon>
        <taxon>Bacillati</taxon>
        <taxon>Cyanobacteriota</taxon>
        <taxon>Cyanophyceae</taxon>
        <taxon>Nostocales</taxon>
        <taxon>Nostocaceae</taxon>
        <taxon>Nostoc</taxon>
    </lineage>
</organism>
<dbReference type="InterPro" id="IPR014971">
    <property type="entry name" value="KGK"/>
</dbReference>
<gene>
    <name evidence="2" type="ORF">COO91_07353</name>
</gene>
<reference evidence="2 3" key="1">
    <citation type="submission" date="2017-11" db="EMBL/GenBank/DDBJ databases">
        <title>Complete genome of a free-living desiccation-tolerant cyanobacterium and its photosynthetic adaptation to extreme terrestrial habitat.</title>
        <authorList>
            <person name="Shang J."/>
        </authorList>
    </citation>
    <scope>NUCLEOTIDE SEQUENCE [LARGE SCALE GENOMIC DNA]</scope>
    <source>
        <strain evidence="2 3">CCNUN1</strain>
    </source>
</reference>
<evidence type="ECO:0000313" key="2">
    <source>
        <dbReference type="EMBL" id="AUB41305.1"/>
    </source>
</evidence>
<dbReference type="EMBL" id="CP024785">
    <property type="protein sequence ID" value="AUB41305.1"/>
    <property type="molecule type" value="Genomic_DNA"/>
</dbReference>
<protein>
    <submittedName>
        <fullName evidence="2">KGK</fullName>
    </submittedName>
</protein>
<evidence type="ECO:0000313" key="3">
    <source>
        <dbReference type="Proteomes" id="UP000232003"/>
    </source>
</evidence>
<dbReference type="OrthoDB" id="454733at2"/>
<evidence type="ECO:0000256" key="1">
    <source>
        <dbReference type="SAM" id="MobiDB-lite"/>
    </source>
</evidence>
<sequence length="122" mass="13895">MSVKRFGLDPDDKFGLSEDDVIAIQSKDFGLESMIKISRLIQAIQTWSGNNSNNKGNESQWFLEQGLPCEILRTSGGGWQKGKFRFRLEFIPDKPEVFLKISPPEEEKPQSPLDDLRSHLDV</sequence>
<dbReference type="AlphaFoldDB" id="A0A2K8T2Q9"/>
<name>A0A2K8T2Q9_9NOSO</name>